<dbReference type="AlphaFoldDB" id="A0A165LZE7"/>
<reference evidence="2" key="1">
    <citation type="submission" date="2016-01" db="EMBL/GenBank/DDBJ databases">
        <title>Whole genome sequencing of Bhargavaea cecembensis T14.</title>
        <authorList>
            <person name="Hong K.W."/>
        </authorList>
    </citation>
    <scope>NUCLEOTIDE SEQUENCE [LARGE SCALE GENOMIC DNA]</scope>
    <source>
        <strain evidence="2">M19</strain>
    </source>
</reference>
<dbReference type="EMBL" id="LQQY01000002">
    <property type="protein sequence ID" value="KZE53405.1"/>
    <property type="molecule type" value="Genomic_DNA"/>
</dbReference>
<dbReference type="InterPro" id="IPR006448">
    <property type="entry name" value="Phage_term_ssu_P27"/>
</dbReference>
<evidence type="ECO:0000313" key="2">
    <source>
        <dbReference type="Proteomes" id="UP000076510"/>
    </source>
</evidence>
<gene>
    <name evidence="1" type="ORF">AV649_11635</name>
</gene>
<dbReference type="RefSeq" id="WP_056540551.1">
    <property type="nucleotide sequence ID" value="NZ_CP128801.1"/>
</dbReference>
<organism evidence="1 2">
    <name type="scientific">Rossellomorea marisflavi</name>
    <dbReference type="NCBI Taxonomy" id="189381"/>
    <lineage>
        <taxon>Bacteria</taxon>
        <taxon>Bacillati</taxon>
        <taxon>Bacillota</taxon>
        <taxon>Bacilli</taxon>
        <taxon>Bacillales</taxon>
        <taxon>Bacillaceae</taxon>
        <taxon>Rossellomorea</taxon>
    </lineage>
</organism>
<accession>A0A165LZE7</accession>
<proteinExistence type="predicted"/>
<sequence>MARKTSQAQRKRIEADLLDQLNEREISGEHFFDLVQVYLSMWDLTNSLIEDIEKEGPKVAGMHGPKSNPAINDLNKTNAQMLKILSELGLKAAANFDGDDDDDDW</sequence>
<comment type="caution">
    <text evidence="1">The sequence shown here is derived from an EMBL/GenBank/DDBJ whole genome shotgun (WGS) entry which is preliminary data.</text>
</comment>
<dbReference type="OrthoDB" id="2192520at2"/>
<protein>
    <submittedName>
        <fullName evidence="1">Uncharacterized protein</fullName>
    </submittedName>
</protein>
<dbReference type="Pfam" id="PF05119">
    <property type="entry name" value="Terminase_4"/>
    <property type="match status" value="1"/>
</dbReference>
<evidence type="ECO:0000313" key="1">
    <source>
        <dbReference type="EMBL" id="KZE53405.1"/>
    </source>
</evidence>
<dbReference type="Proteomes" id="UP000076510">
    <property type="component" value="Unassembled WGS sequence"/>
</dbReference>
<name>A0A165LZE7_9BACI</name>